<organism evidence="2 3">
    <name type="scientific">Kitasatospora nipponensis</name>
    <dbReference type="NCBI Taxonomy" id="258049"/>
    <lineage>
        <taxon>Bacteria</taxon>
        <taxon>Bacillati</taxon>
        <taxon>Actinomycetota</taxon>
        <taxon>Actinomycetes</taxon>
        <taxon>Kitasatosporales</taxon>
        <taxon>Streptomycetaceae</taxon>
        <taxon>Kitasatospora</taxon>
    </lineage>
</organism>
<sequence length="71" mass="6782">MGEQHGEKCLLLAAAQVEAAVADPGGEWAEQVEAQVGRAGGCAVGGGYGLGGDDGSPGGSSGPGGTARRGW</sequence>
<evidence type="ECO:0000256" key="1">
    <source>
        <dbReference type="SAM" id="MobiDB-lite"/>
    </source>
</evidence>
<dbReference type="Proteomes" id="UP001500037">
    <property type="component" value="Unassembled WGS sequence"/>
</dbReference>
<evidence type="ECO:0000313" key="2">
    <source>
        <dbReference type="EMBL" id="GAA1230289.1"/>
    </source>
</evidence>
<name>A0ABN1W0X9_9ACTN</name>
<keyword evidence="3" id="KW-1185">Reference proteome</keyword>
<reference evidence="2 3" key="1">
    <citation type="journal article" date="2019" name="Int. J. Syst. Evol. Microbiol.">
        <title>The Global Catalogue of Microorganisms (GCM) 10K type strain sequencing project: providing services to taxonomists for standard genome sequencing and annotation.</title>
        <authorList>
            <consortium name="The Broad Institute Genomics Platform"/>
            <consortium name="The Broad Institute Genome Sequencing Center for Infectious Disease"/>
            <person name="Wu L."/>
            <person name="Ma J."/>
        </authorList>
    </citation>
    <scope>NUCLEOTIDE SEQUENCE [LARGE SCALE GENOMIC DNA]</scope>
    <source>
        <strain evidence="2 3">JCM 13004</strain>
    </source>
</reference>
<gene>
    <name evidence="2" type="ORF">GCM10009665_20860</name>
</gene>
<dbReference type="EMBL" id="BAAALF010000026">
    <property type="protein sequence ID" value="GAA1230289.1"/>
    <property type="molecule type" value="Genomic_DNA"/>
</dbReference>
<accession>A0ABN1W0X9</accession>
<feature type="region of interest" description="Disordered" evidence="1">
    <location>
        <begin position="49"/>
        <end position="71"/>
    </location>
</feature>
<comment type="caution">
    <text evidence="2">The sequence shown here is derived from an EMBL/GenBank/DDBJ whole genome shotgun (WGS) entry which is preliminary data.</text>
</comment>
<proteinExistence type="predicted"/>
<protein>
    <submittedName>
        <fullName evidence="2">Uncharacterized protein</fullName>
    </submittedName>
</protein>
<evidence type="ECO:0000313" key="3">
    <source>
        <dbReference type="Proteomes" id="UP001500037"/>
    </source>
</evidence>